<protein>
    <recommendedName>
        <fullName evidence="4">Divergent polysaccharide deacetylase family protein</fullName>
    </recommendedName>
</protein>
<dbReference type="InterPro" id="IPR011330">
    <property type="entry name" value="Glyco_hydro/deAcase_b/a-brl"/>
</dbReference>
<dbReference type="Pfam" id="PF04748">
    <property type="entry name" value="Polysacc_deac_2"/>
    <property type="match status" value="1"/>
</dbReference>
<sequence>MKSIRKFLAAATIISLIAVAYPAIRSSAANYEQQAQQTDGAGGKTTRQVAIVIDDFGNGSAGTKEMLNLPVHFTVAVMPFMHMTRQDAESAHKLGHDVLVHMPMEPNHGKREWLGPGAITANMSDQEIRHRTEAAIKDVPYAIGMNNHMGSKITADEHIMRIVLSVVKEHGMFFLDSRTTFKTVVPKVAAELGVPLLSNDVFLDDVYTESHIAKQMGVLHKHMDSHVKGVAIGHVGAPGKKTAAVLTSTIPKLQQSMSFVRLSEMLGTSPEKDIIPHT</sequence>
<dbReference type="SUPFAM" id="SSF88713">
    <property type="entry name" value="Glycoside hydrolase/deacetylase"/>
    <property type="match status" value="1"/>
</dbReference>
<dbReference type="Gene3D" id="3.20.20.370">
    <property type="entry name" value="Glycoside hydrolase/deacetylase"/>
    <property type="match status" value="1"/>
</dbReference>
<dbReference type="CDD" id="cd10936">
    <property type="entry name" value="CE4_DAC2"/>
    <property type="match status" value="1"/>
</dbReference>
<dbReference type="InterPro" id="IPR006837">
    <property type="entry name" value="Divergent_DAC"/>
</dbReference>
<reference evidence="2" key="1">
    <citation type="journal article" date="2014" name="Int. J. Syst. Evol. Microbiol.">
        <title>Complete genome sequence of Corynebacterium casei LMG S-19264T (=DSM 44701T), isolated from a smear-ripened cheese.</title>
        <authorList>
            <consortium name="US DOE Joint Genome Institute (JGI-PGF)"/>
            <person name="Walter F."/>
            <person name="Albersmeier A."/>
            <person name="Kalinowski J."/>
            <person name="Ruckert C."/>
        </authorList>
    </citation>
    <scope>NUCLEOTIDE SEQUENCE</scope>
    <source>
        <strain evidence="2">CGMCC 1.15178</strain>
    </source>
</reference>
<dbReference type="AlphaFoldDB" id="A0A916YQ75"/>
<gene>
    <name evidence="2" type="ORF">GCM10010911_12870</name>
</gene>
<feature type="signal peptide" evidence="1">
    <location>
        <begin position="1"/>
        <end position="20"/>
    </location>
</feature>
<accession>A0A916YQ75</accession>
<proteinExistence type="predicted"/>
<dbReference type="Proteomes" id="UP000612456">
    <property type="component" value="Unassembled WGS sequence"/>
</dbReference>
<keyword evidence="1" id="KW-0732">Signal</keyword>
<evidence type="ECO:0000313" key="3">
    <source>
        <dbReference type="Proteomes" id="UP000612456"/>
    </source>
</evidence>
<reference evidence="2" key="2">
    <citation type="submission" date="2020-09" db="EMBL/GenBank/DDBJ databases">
        <authorList>
            <person name="Sun Q."/>
            <person name="Zhou Y."/>
        </authorList>
    </citation>
    <scope>NUCLEOTIDE SEQUENCE</scope>
    <source>
        <strain evidence="2">CGMCC 1.15178</strain>
    </source>
</reference>
<keyword evidence="3" id="KW-1185">Reference proteome</keyword>
<organism evidence="2 3">
    <name type="scientific">Paenibacillus nasutitermitis</name>
    <dbReference type="NCBI Taxonomy" id="1652958"/>
    <lineage>
        <taxon>Bacteria</taxon>
        <taxon>Bacillati</taxon>
        <taxon>Bacillota</taxon>
        <taxon>Bacilli</taxon>
        <taxon>Bacillales</taxon>
        <taxon>Paenibacillaceae</taxon>
        <taxon>Paenibacillus</taxon>
    </lineage>
</organism>
<evidence type="ECO:0000256" key="1">
    <source>
        <dbReference type="SAM" id="SignalP"/>
    </source>
</evidence>
<dbReference type="PANTHER" id="PTHR30105:SF2">
    <property type="entry name" value="DIVERGENT POLYSACCHARIDE DEACETYLASE SUPERFAMILY"/>
    <property type="match status" value="1"/>
</dbReference>
<evidence type="ECO:0000313" key="2">
    <source>
        <dbReference type="EMBL" id="GGD56583.1"/>
    </source>
</evidence>
<dbReference type="PANTHER" id="PTHR30105">
    <property type="entry name" value="UNCHARACTERIZED YIBQ-RELATED"/>
    <property type="match status" value="1"/>
</dbReference>
<feature type="chain" id="PRO_5038919190" description="Divergent polysaccharide deacetylase family protein" evidence="1">
    <location>
        <begin position="21"/>
        <end position="278"/>
    </location>
</feature>
<dbReference type="RefSeq" id="WP_188990196.1">
    <property type="nucleotide sequence ID" value="NZ_BMHP01000001.1"/>
</dbReference>
<dbReference type="EMBL" id="BMHP01000001">
    <property type="protein sequence ID" value="GGD56583.1"/>
    <property type="molecule type" value="Genomic_DNA"/>
</dbReference>
<comment type="caution">
    <text evidence="2">The sequence shown here is derived from an EMBL/GenBank/DDBJ whole genome shotgun (WGS) entry which is preliminary data.</text>
</comment>
<dbReference type="GO" id="GO:0005975">
    <property type="term" value="P:carbohydrate metabolic process"/>
    <property type="evidence" value="ECO:0007669"/>
    <property type="project" value="InterPro"/>
</dbReference>
<evidence type="ECO:0008006" key="4">
    <source>
        <dbReference type="Google" id="ProtNLM"/>
    </source>
</evidence>
<name>A0A916YQ75_9BACL</name>